<evidence type="ECO:0000259" key="12">
    <source>
        <dbReference type="Pfam" id="PF13288"/>
    </source>
</evidence>
<evidence type="ECO:0000313" key="14">
    <source>
        <dbReference type="Proteomes" id="UP000284868"/>
    </source>
</evidence>
<organism evidence="13 14">
    <name type="scientific">Amedibacillus dolichus</name>
    <dbReference type="NCBI Taxonomy" id="31971"/>
    <lineage>
        <taxon>Bacteria</taxon>
        <taxon>Bacillati</taxon>
        <taxon>Bacillota</taxon>
        <taxon>Erysipelotrichia</taxon>
        <taxon>Erysipelotrichales</taxon>
        <taxon>Erysipelotrichaceae</taxon>
        <taxon>Amedibacillus</taxon>
    </lineage>
</organism>
<feature type="binding site" evidence="9">
    <location>
        <position position="148"/>
    </location>
    <ligand>
        <name>1-deoxy-D-xylulose 5-phosphate</name>
        <dbReference type="ChEBI" id="CHEBI:57792"/>
    </ligand>
</feature>
<evidence type="ECO:0000259" key="11">
    <source>
        <dbReference type="Pfam" id="PF08436"/>
    </source>
</evidence>
<feature type="binding site" evidence="9">
    <location>
        <position position="147"/>
    </location>
    <ligand>
        <name>Mn(2+)</name>
        <dbReference type="ChEBI" id="CHEBI:29035"/>
    </ligand>
</feature>
<evidence type="ECO:0000259" key="10">
    <source>
        <dbReference type="Pfam" id="PF02670"/>
    </source>
</evidence>
<evidence type="ECO:0000256" key="3">
    <source>
        <dbReference type="ARBA" id="ARBA00022723"/>
    </source>
</evidence>
<dbReference type="NCBIfam" id="NF009114">
    <property type="entry name" value="PRK12464.1"/>
    <property type="match status" value="1"/>
</dbReference>
<evidence type="ECO:0000256" key="2">
    <source>
        <dbReference type="ARBA" id="ARBA00006825"/>
    </source>
</evidence>
<keyword evidence="6 9" id="KW-0464">Manganese</keyword>
<evidence type="ECO:0000256" key="4">
    <source>
        <dbReference type="ARBA" id="ARBA00022857"/>
    </source>
</evidence>
<accession>A0A415PQM3</accession>
<feature type="domain" description="DXP reductoisomerase C-terminal" evidence="12">
    <location>
        <begin position="258"/>
        <end position="375"/>
    </location>
</feature>
<comment type="function">
    <text evidence="9">Catalyzes the NADPH-dependent rearrangement and reduction of 1-deoxy-D-xylulose-5-phosphate (DXP) to 2-C-methyl-D-erythritol 4-phosphate (MEP).</text>
</comment>
<keyword evidence="3 9" id="KW-0479">Metal-binding</keyword>
<comment type="pathway">
    <text evidence="1 9">Isoprenoid biosynthesis; isopentenyl diphosphate biosynthesis via DXP pathway; isopentenyl diphosphate from 1-deoxy-D-xylulose 5-phosphate: step 1/6.</text>
</comment>
<comment type="similarity">
    <text evidence="2 9">Belongs to the DXR family.</text>
</comment>
<dbReference type="PIRSF" id="PIRSF006205">
    <property type="entry name" value="Dxp_reductismrs"/>
    <property type="match status" value="1"/>
</dbReference>
<feature type="binding site" evidence="9">
    <location>
        <position position="36"/>
    </location>
    <ligand>
        <name>NADPH</name>
        <dbReference type="ChEBI" id="CHEBI:57783"/>
    </ligand>
</feature>
<gene>
    <name evidence="9" type="primary">dxr</name>
    <name evidence="13" type="ORF">DWZ83_02230</name>
</gene>
<feature type="binding site" evidence="9">
    <location>
        <position position="202"/>
    </location>
    <ligand>
        <name>NADPH</name>
        <dbReference type="ChEBI" id="CHEBI:57783"/>
    </ligand>
</feature>
<feature type="binding site" evidence="9">
    <location>
        <position position="121"/>
    </location>
    <ligand>
        <name>NADPH</name>
        <dbReference type="ChEBI" id="CHEBI:57783"/>
    </ligand>
</feature>
<keyword evidence="5 9" id="KW-0560">Oxidoreductase</keyword>
<dbReference type="PANTHER" id="PTHR30525:SF0">
    <property type="entry name" value="1-DEOXY-D-XYLULOSE 5-PHOSPHATE REDUCTOISOMERASE, CHLOROPLASTIC"/>
    <property type="match status" value="1"/>
</dbReference>
<comment type="catalytic activity">
    <reaction evidence="8">
        <text>2-C-methyl-D-erythritol 4-phosphate + NADP(+) = 1-deoxy-D-xylulose 5-phosphate + NADPH + H(+)</text>
        <dbReference type="Rhea" id="RHEA:13717"/>
        <dbReference type="ChEBI" id="CHEBI:15378"/>
        <dbReference type="ChEBI" id="CHEBI:57783"/>
        <dbReference type="ChEBI" id="CHEBI:57792"/>
        <dbReference type="ChEBI" id="CHEBI:58262"/>
        <dbReference type="ChEBI" id="CHEBI:58349"/>
        <dbReference type="EC" id="1.1.1.267"/>
    </reaction>
    <physiologicalReaction direction="right-to-left" evidence="8">
        <dbReference type="Rhea" id="RHEA:13719"/>
    </physiologicalReaction>
</comment>
<feature type="binding site" evidence="9">
    <location>
        <position position="173"/>
    </location>
    <ligand>
        <name>1-deoxy-D-xylulose 5-phosphate</name>
        <dbReference type="ChEBI" id="CHEBI:57792"/>
    </ligand>
</feature>
<dbReference type="SUPFAM" id="SSF55347">
    <property type="entry name" value="Glyceraldehyde-3-phosphate dehydrogenase-like, C-terminal domain"/>
    <property type="match status" value="1"/>
</dbReference>
<sequence>MKRIVLIGASGSIGEQSLNVMEHHREDFELVAVGVGRQVDKLHAMIKKFPSIRHIAFAEAKHLSKFEMQYPDICFYVGDDGLKQLAALQDYDLFVNAVVGFRGLIPTLTAIEHDHDVALANKESLVAGGDLVKKALKEHQRTVYPIDSEHSAIFQCLQGSKHEEIDKLIITASGGSFRDKKREDLANVSVQEALKHPNWNMGGRITIDSATMMNKGFEVIEAHYLFDIAYDDIDVVLHKESVIHSMIQFCDHAILAQLGTADMRLPIQYALSYPKRLAMLDAKPFCFWDYPQLHFAKPDEHFYPLLKLAYEVGRKGGNLGAVLNGADEEAVALFLKEEIAFLDIERLVKAAVEHADYISDPTLDDVIEADRYAREFVREMAKGGPVSA</sequence>
<feature type="binding site" evidence="9">
    <location>
        <position position="149"/>
    </location>
    <ligand>
        <name>1-deoxy-D-xylulose 5-phosphate</name>
        <dbReference type="ChEBI" id="CHEBI:57792"/>
    </ligand>
</feature>
<dbReference type="AlphaFoldDB" id="A0A415PQM3"/>
<dbReference type="GO" id="GO:0070402">
    <property type="term" value="F:NADPH binding"/>
    <property type="evidence" value="ECO:0007669"/>
    <property type="project" value="InterPro"/>
</dbReference>
<keyword evidence="7 9" id="KW-0414">Isoprene biosynthesis</keyword>
<feature type="binding site" evidence="9">
    <location>
        <position position="37"/>
    </location>
    <ligand>
        <name>NADPH</name>
        <dbReference type="ChEBI" id="CHEBI:57783"/>
    </ligand>
</feature>
<feature type="binding site" evidence="9">
    <location>
        <position position="11"/>
    </location>
    <ligand>
        <name>NADPH</name>
        <dbReference type="ChEBI" id="CHEBI:57783"/>
    </ligand>
</feature>
<evidence type="ECO:0000256" key="7">
    <source>
        <dbReference type="ARBA" id="ARBA00023229"/>
    </source>
</evidence>
<dbReference type="NCBIfam" id="TIGR00243">
    <property type="entry name" value="Dxr"/>
    <property type="match status" value="1"/>
</dbReference>
<dbReference type="RefSeq" id="WP_022420587.1">
    <property type="nucleotide sequence ID" value="NZ_CAJKGD010000002.1"/>
</dbReference>
<dbReference type="UniPathway" id="UPA00056">
    <property type="reaction ID" value="UER00092"/>
</dbReference>
<keyword evidence="14" id="KW-1185">Reference proteome</keyword>
<dbReference type="Pfam" id="PF02670">
    <property type="entry name" value="DXP_reductoisom"/>
    <property type="match status" value="1"/>
</dbReference>
<dbReference type="InterPro" id="IPR013512">
    <property type="entry name" value="DXP_reductoisomerase_N"/>
</dbReference>
<dbReference type="InterPro" id="IPR026877">
    <property type="entry name" value="DXPR_C"/>
</dbReference>
<dbReference type="GO" id="GO:0016853">
    <property type="term" value="F:isomerase activity"/>
    <property type="evidence" value="ECO:0007669"/>
    <property type="project" value="UniProtKB-KW"/>
</dbReference>
<keyword evidence="13" id="KW-0413">Isomerase</keyword>
<dbReference type="FunFam" id="3.40.50.720:FF:000045">
    <property type="entry name" value="1-deoxy-D-xylulose 5-phosphate reductoisomerase"/>
    <property type="match status" value="1"/>
</dbReference>
<dbReference type="SUPFAM" id="SSF51735">
    <property type="entry name" value="NAD(P)-binding Rossmann-fold domains"/>
    <property type="match status" value="1"/>
</dbReference>
<feature type="binding site" evidence="9">
    <location>
        <position position="122"/>
    </location>
    <ligand>
        <name>1-deoxy-D-xylulose 5-phosphate</name>
        <dbReference type="ChEBI" id="CHEBI:57792"/>
    </ligand>
</feature>
<dbReference type="HAMAP" id="MF_00183">
    <property type="entry name" value="DXP_reductoisom"/>
    <property type="match status" value="1"/>
</dbReference>
<evidence type="ECO:0000313" key="13">
    <source>
        <dbReference type="EMBL" id="RHM14896.1"/>
    </source>
</evidence>
<dbReference type="InterPro" id="IPR036291">
    <property type="entry name" value="NAD(P)-bd_dom_sf"/>
</dbReference>
<feature type="binding site" evidence="9">
    <location>
        <position position="214"/>
    </location>
    <ligand>
        <name>1-deoxy-D-xylulose 5-phosphate</name>
        <dbReference type="ChEBI" id="CHEBI:57792"/>
    </ligand>
</feature>
<comment type="caution">
    <text evidence="13">The sequence shown here is derived from an EMBL/GenBank/DDBJ whole genome shotgun (WGS) entry which is preliminary data.</text>
</comment>
<dbReference type="EC" id="1.1.1.267" evidence="9"/>
<dbReference type="InterPro" id="IPR036169">
    <property type="entry name" value="DXPR_C_sf"/>
</dbReference>
<dbReference type="GO" id="GO:0051484">
    <property type="term" value="P:isopentenyl diphosphate biosynthetic process, methylerythritol 4-phosphate pathway involved in terpenoid biosynthetic process"/>
    <property type="evidence" value="ECO:0007669"/>
    <property type="project" value="UniProtKB-ARBA"/>
</dbReference>
<dbReference type="Pfam" id="PF08436">
    <property type="entry name" value="DXP_redisom_C"/>
    <property type="match status" value="1"/>
</dbReference>
<feature type="binding site" evidence="9">
    <location>
        <position position="196"/>
    </location>
    <ligand>
        <name>1-deoxy-D-xylulose 5-phosphate</name>
        <dbReference type="ChEBI" id="CHEBI:57792"/>
    </ligand>
</feature>
<feature type="binding site" evidence="9">
    <location>
        <position position="218"/>
    </location>
    <ligand>
        <name>1-deoxy-D-xylulose 5-phosphate</name>
        <dbReference type="ChEBI" id="CHEBI:57792"/>
    </ligand>
</feature>
<evidence type="ECO:0000256" key="5">
    <source>
        <dbReference type="ARBA" id="ARBA00023002"/>
    </source>
</evidence>
<dbReference type="InterPro" id="IPR013644">
    <property type="entry name" value="DXP_reductoisomerase_C"/>
</dbReference>
<feature type="binding site" evidence="9">
    <location>
        <position position="13"/>
    </location>
    <ligand>
        <name>NADPH</name>
        <dbReference type="ChEBI" id="CHEBI:57783"/>
    </ligand>
</feature>
<name>A0A415PQM3_9FIRM</name>
<reference evidence="13 14" key="1">
    <citation type="submission" date="2018-08" db="EMBL/GenBank/DDBJ databases">
        <title>A genome reference for cultivated species of the human gut microbiota.</title>
        <authorList>
            <person name="Zou Y."/>
            <person name="Xue W."/>
            <person name="Luo G."/>
        </authorList>
    </citation>
    <scope>NUCLEOTIDE SEQUENCE [LARGE SCALE GENOMIC DNA]</scope>
    <source>
        <strain evidence="13 14">AF35-6BH</strain>
    </source>
</reference>
<evidence type="ECO:0000256" key="9">
    <source>
        <dbReference type="HAMAP-Rule" id="MF_00183"/>
    </source>
</evidence>
<dbReference type="GO" id="GO:0030145">
    <property type="term" value="F:manganese ion binding"/>
    <property type="evidence" value="ECO:0007669"/>
    <property type="project" value="TreeGrafter"/>
</dbReference>
<dbReference type="OrthoDB" id="9806546at2"/>
<evidence type="ECO:0000256" key="6">
    <source>
        <dbReference type="ARBA" id="ARBA00023211"/>
    </source>
</evidence>
<dbReference type="Pfam" id="PF13288">
    <property type="entry name" value="DXPR_C"/>
    <property type="match status" value="1"/>
</dbReference>
<dbReference type="Proteomes" id="UP000284868">
    <property type="component" value="Unassembled WGS sequence"/>
</dbReference>
<evidence type="ECO:0000256" key="1">
    <source>
        <dbReference type="ARBA" id="ARBA00005094"/>
    </source>
</evidence>
<feature type="domain" description="1-deoxy-D-xylulose 5-phosphate reductoisomerase C-terminal" evidence="11">
    <location>
        <begin position="143"/>
        <end position="226"/>
    </location>
</feature>
<feature type="domain" description="1-deoxy-D-xylulose 5-phosphate reductoisomerase N-terminal" evidence="10">
    <location>
        <begin position="4"/>
        <end position="129"/>
    </location>
</feature>
<keyword evidence="9" id="KW-0460">Magnesium</keyword>
<comment type="caution">
    <text evidence="9">Lacks conserved residue(s) required for the propagation of feature annotation.</text>
</comment>
<feature type="binding site" evidence="9">
    <location>
        <position position="215"/>
    </location>
    <ligand>
        <name>1-deoxy-D-xylulose 5-phosphate</name>
        <dbReference type="ChEBI" id="CHEBI:57792"/>
    </ligand>
</feature>
<feature type="binding site" evidence="9">
    <location>
        <position position="218"/>
    </location>
    <ligand>
        <name>Mn(2+)</name>
        <dbReference type="ChEBI" id="CHEBI:29035"/>
    </ligand>
</feature>
<comment type="cofactor">
    <cofactor evidence="9">
        <name>Mg(2+)</name>
        <dbReference type="ChEBI" id="CHEBI:18420"/>
    </cofactor>
    <cofactor evidence="9">
        <name>Mn(2+)</name>
        <dbReference type="ChEBI" id="CHEBI:29035"/>
    </cofactor>
</comment>
<feature type="binding site" evidence="9">
    <location>
        <position position="12"/>
    </location>
    <ligand>
        <name>NADPH</name>
        <dbReference type="ChEBI" id="CHEBI:57783"/>
    </ligand>
</feature>
<feature type="binding site" evidence="9">
    <location>
        <position position="123"/>
    </location>
    <ligand>
        <name>NADPH</name>
        <dbReference type="ChEBI" id="CHEBI:57783"/>
    </ligand>
</feature>
<dbReference type="EMBL" id="QRPK01000006">
    <property type="protein sequence ID" value="RHM14896.1"/>
    <property type="molecule type" value="Genomic_DNA"/>
</dbReference>
<dbReference type="Gene3D" id="3.40.50.720">
    <property type="entry name" value="NAD(P)-binding Rossmann-like Domain"/>
    <property type="match status" value="1"/>
</dbReference>
<dbReference type="PANTHER" id="PTHR30525">
    <property type="entry name" value="1-DEOXY-D-XYLULOSE 5-PHOSPHATE REDUCTOISOMERASE"/>
    <property type="match status" value="1"/>
</dbReference>
<dbReference type="GO" id="GO:0030604">
    <property type="term" value="F:1-deoxy-D-xylulose-5-phosphate reductoisomerase activity"/>
    <property type="evidence" value="ECO:0007669"/>
    <property type="project" value="UniProtKB-UniRule"/>
</dbReference>
<dbReference type="InterPro" id="IPR003821">
    <property type="entry name" value="DXP_reductoisomerase"/>
</dbReference>
<keyword evidence="4 9" id="KW-0521">NADP</keyword>
<evidence type="ECO:0000256" key="8">
    <source>
        <dbReference type="ARBA" id="ARBA00048543"/>
    </source>
</evidence>
<dbReference type="SUPFAM" id="SSF69055">
    <property type="entry name" value="1-deoxy-D-xylulose-5-phosphate reductoisomerase, C-terminal domain"/>
    <property type="match status" value="1"/>
</dbReference>
<feature type="binding site" evidence="9">
    <location>
        <position position="209"/>
    </location>
    <ligand>
        <name>1-deoxy-D-xylulose 5-phosphate</name>
        <dbReference type="ChEBI" id="CHEBI:57792"/>
    </ligand>
</feature>
<feature type="binding site" evidence="9">
    <location>
        <position position="149"/>
    </location>
    <ligand>
        <name>Mn(2+)</name>
        <dbReference type="ChEBI" id="CHEBI:29035"/>
    </ligand>
</feature>
<dbReference type="Gene3D" id="1.10.1740.10">
    <property type="match status" value="1"/>
</dbReference>
<proteinExistence type="inferred from homology"/>
<protein>
    <recommendedName>
        <fullName evidence="9">1-deoxy-D-xylulose 5-phosphate reductoisomerase</fullName>
        <shortName evidence="9">DXP reductoisomerase</shortName>
        <ecNumber evidence="9">1.1.1.267</ecNumber>
    </recommendedName>
    <alternativeName>
        <fullName evidence="9">1-deoxyxylulose-5-phosphate reductoisomerase</fullName>
    </alternativeName>
    <alternativeName>
        <fullName evidence="9">2-C-methyl-D-erythritol 4-phosphate synthase</fullName>
    </alternativeName>
</protein>